<keyword evidence="5" id="KW-1185">Reference proteome</keyword>
<proteinExistence type="predicted"/>
<evidence type="ECO:0000256" key="1">
    <source>
        <dbReference type="SAM" id="MobiDB-lite"/>
    </source>
</evidence>
<feature type="compositionally biased region" description="Basic and acidic residues" evidence="1">
    <location>
        <begin position="299"/>
        <end position="316"/>
    </location>
</feature>
<feature type="transmembrane region" description="Helical" evidence="2">
    <location>
        <begin position="82"/>
        <end position="103"/>
    </location>
</feature>
<feature type="domain" description="Protein-glutamine gamma-glutamyltransferase-like C-terminal" evidence="3">
    <location>
        <begin position="246"/>
        <end position="313"/>
    </location>
</feature>
<accession>A0A4D6HB02</accession>
<feature type="region of interest" description="Disordered" evidence="1">
    <location>
        <begin position="143"/>
        <end position="170"/>
    </location>
</feature>
<gene>
    <name evidence="4" type="ORF">DV733_07865</name>
</gene>
<dbReference type="Proteomes" id="UP000296706">
    <property type="component" value="Chromosome"/>
</dbReference>
<reference evidence="4 5" key="1">
    <citation type="journal article" date="2019" name="Nat. Commun.">
        <title>A new type of DNA phosphorothioation-based antiviral system in archaea.</title>
        <authorList>
            <person name="Xiong L."/>
            <person name="Liu S."/>
            <person name="Chen S."/>
            <person name="Xiao Y."/>
            <person name="Zhu B."/>
            <person name="Gao Y."/>
            <person name="Zhang Y."/>
            <person name="Chen B."/>
            <person name="Luo J."/>
            <person name="Deng Z."/>
            <person name="Chen X."/>
            <person name="Wang L."/>
            <person name="Chen S."/>
        </authorList>
    </citation>
    <scope>NUCLEOTIDE SEQUENCE [LARGE SCALE GENOMIC DNA]</scope>
    <source>
        <strain evidence="4 5">CBA1105</strain>
    </source>
</reference>
<organism evidence="4 5">
    <name type="scientific">Halapricum salinum</name>
    <dbReference type="NCBI Taxonomy" id="1457250"/>
    <lineage>
        <taxon>Archaea</taxon>
        <taxon>Methanobacteriati</taxon>
        <taxon>Methanobacteriota</taxon>
        <taxon>Stenosarchaea group</taxon>
        <taxon>Halobacteria</taxon>
        <taxon>Halobacteriales</taxon>
        <taxon>Haloarculaceae</taxon>
        <taxon>Halapricum</taxon>
    </lineage>
</organism>
<feature type="transmembrane region" description="Helical" evidence="2">
    <location>
        <begin position="175"/>
        <end position="195"/>
    </location>
</feature>
<keyword evidence="2" id="KW-0812">Transmembrane</keyword>
<dbReference type="EMBL" id="CP031310">
    <property type="protein sequence ID" value="QCC51163.1"/>
    <property type="molecule type" value="Genomic_DNA"/>
</dbReference>
<feature type="transmembrane region" description="Helical" evidence="2">
    <location>
        <begin position="110"/>
        <end position="133"/>
    </location>
</feature>
<keyword evidence="2" id="KW-0472">Membrane</keyword>
<evidence type="ECO:0000313" key="5">
    <source>
        <dbReference type="Proteomes" id="UP000296706"/>
    </source>
</evidence>
<feature type="region of interest" description="Disordered" evidence="1">
    <location>
        <begin position="45"/>
        <end position="72"/>
    </location>
</feature>
<evidence type="ECO:0000259" key="3">
    <source>
        <dbReference type="Pfam" id="PF13559"/>
    </source>
</evidence>
<dbReference type="AlphaFoldDB" id="A0A4D6HB02"/>
<protein>
    <submittedName>
        <fullName evidence="4">DUF4129 domain-containing protein</fullName>
    </submittedName>
</protein>
<keyword evidence="2" id="KW-1133">Transmembrane helix</keyword>
<feature type="region of interest" description="Disordered" evidence="1">
    <location>
        <begin position="299"/>
        <end position="326"/>
    </location>
</feature>
<evidence type="ECO:0000256" key="2">
    <source>
        <dbReference type="SAM" id="Phobius"/>
    </source>
</evidence>
<name>A0A4D6HB02_9EURY</name>
<dbReference type="KEGG" id="hsn:DV733_07865"/>
<sequence length="326" mass="33989">MIRWKTLKSGAAEAPKVNRNRIVVLVVAAVCVAGLALAAATVSTPSAEDRSGDGTGFGPETPDDSEDGQLTGSKGGGDLPEIFLYAGAVIFTITALTALYFLAKALNVRTVVVVVVAFALILLVGMLVLSAVLDLSAFVGDGRPEVTPTPTPVDGGGGDGNGRVPTESPTQNTDVPIVLLGAFGVVALALVAAIYRFSGTDTDVAVSTPAEEAESETGDVQAVGEAAGRAADKLEGDSETVENAIYRAWREMTAALEVENPRTTTPEEFADVAIDAGMVPDDVRELTWLFEEVRYGDAGVTDEREQRASEALRRIQETYAGGDDDV</sequence>
<dbReference type="InterPro" id="IPR025403">
    <property type="entry name" value="TgpA-like_C"/>
</dbReference>
<dbReference type="Pfam" id="PF13559">
    <property type="entry name" value="DUF4129"/>
    <property type="match status" value="1"/>
</dbReference>
<dbReference type="STRING" id="1457250.GCA_000755225_01333"/>
<evidence type="ECO:0000313" key="4">
    <source>
        <dbReference type="EMBL" id="QCC51163.1"/>
    </source>
</evidence>